<proteinExistence type="predicted"/>
<feature type="region of interest" description="Disordered" evidence="1">
    <location>
        <begin position="60"/>
        <end position="80"/>
    </location>
</feature>
<reference evidence="2" key="1">
    <citation type="submission" date="2023-01" db="EMBL/GenBank/DDBJ databases">
        <title>Genome assembly of the deep-sea coral Lophelia pertusa.</title>
        <authorList>
            <person name="Herrera S."/>
            <person name="Cordes E."/>
        </authorList>
    </citation>
    <scope>NUCLEOTIDE SEQUENCE</scope>
    <source>
        <strain evidence="2">USNM1676648</strain>
        <tissue evidence="2">Polyp</tissue>
    </source>
</reference>
<evidence type="ECO:0000256" key="1">
    <source>
        <dbReference type="SAM" id="MobiDB-lite"/>
    </source>
</evidence>
<sequence length="205" mass="23174">MLILREILAAVLVEDHQLFPLKDESFSNRCCGLYLRWGLIFNVLQESSLEIEELRAGCTDEDGRDVTDSPFIPRDSTPSAPLLVEEPLDAERNNSSQEPGATHNNARLDDEDSAAKRLPEEMTLHERVVGLLHHHLLTILTENFIKDFNTWTRINTRNRLDTSIDSESLPVDSESIPVQTQYQYGLRIITSTDSEIITSTDSVPV</sequence>
<feature type="compositionally biased region" description="Polar residues" evidence="1">
    <location>
        <begin position="93"/>
        <end position="105"/>
    </location>
</feature>
<dbReference type="AlphaFoldDB" id="A0A9W9ZHK1"/>
<dbReference type="EMBL" id="MU826351">
    <property type="protein sequence ID" value="KAJ7381109.1"/>
    <property type="molecule type" value="Genomic_DNA"/>
</dbReference>
<comment type="caution">
    <text evidence="2">The sequence shown here is derived from an EMBL/GenBank/DDBJ whole genome shotgun (WGS) entry which is preliminary data.</text>
</comment>
<evidence type="ECO:0000313" key="3">
    <source>
        <dbReference type="Proteomes" id="UP001163046"/>
    </source>
</evidence>
<protein>
    <submittedName>
        <fullName evidence="2">Uncharacterized protein</fullName>
    </submittedName>
</protein>
<dbReference type="Proteomes" id="UP001163046">
    <property type="component" value="Unassembled WGS sequence"/>
</dbReference>
<feature type="region of interest" description="Disordered" evidence="1">
    <location>
        <begin position="90"/>
        <end position="109"/>
    </location>
</feature>
<gene>
    <name evidence="2" type="ORF">OS493_004707</name>
</gene>
<accession>A0A9W9ZHK1</accession>
<keyword evidence="3" id="KW-1185">Reference proteome</keyword>
<evidence type="ECO:0000313" key="2">
    <source>
        <dbReference type="EMBL" id="KAJ7381109.1"/>
    </source>
</evidence>
<organism evidence="2 3">
    <name type="scientific">Desmophyllum pertusum</name>
    <dbReference type="NCBI Taxonomy" id="174260"/>
    <lineage>
        <taxon>Eukaryota</taxon>
        <taxon>Metazoa</taxon>
        <taxon>Cnidaria</taxon>
        <taxon>Anthozoa</taxon>
        <taxon>Hexacorallia</taxon>
        <taxon>Scleractinia</taxon>
        <taxon>Caryophylliina</taxon>
        <taxon>Caryophylliidae</taxon>
        <taxon>Desmophyllum</taxon>
    </lineage>
</organism>
<name>A0A9W9ZHK1_9CNID</name>